<dbReference type="PANTHER" id="PTHR45526:SF1">
    <property type="entry name" value="TRANSCRIPTIONAL REGULATORY PROTEIN DCUR-RELATED"/>
    <property type="match status" value="1"/>
</dbReference>
<dbReference type="PANTHER" id="PTHR45526">
    <property type="entry name" value="TRANSCRIPTIONAL REGULATORY PROTEIN DPIA"/>
    <property type="match status" value="1"/>
</dbReference>
<evidence type="ECO:0000256" key="4">
    <source>
        <dbReference type="ARBA" id="ARBA00023012"/>
    </source>
</evidence>
<reference evidence="12 13" key="1">
    <citation type="submission" date="2019-06" db="EMBL/GenBank/DDBJ databases">
        <title>Sequencing the genomes of 1000 actinobacteria strains.</title>
        <authorList>
            <person name="Klenk H.-P."/>
        </authorList>
    </citation>
    <scope>NUCLEOTIDE SEQUENCE [LARGE SCALE GENOMIC DNA]</scope>
    <source>
        <strain evidence="12 13">DSM 18607</strain>
    </source>
</reference>
<keyword evidence="7 9" id="KW-0010">Activator</keyword>
<dbReference type="PROSITE" id="PS50110">
    <property type="entry name" value="RESPONSE_REGULATORY"/>
    <property type="match status" value="1"/>
</dbReference>
<protein>
    <recommendedName>
        <fullName evidence="9">Transcriptional regulatory protein</fullName>
    </recommendedName>
</protein>
<keyword evidence="2 9" id="KW-0963">Cytoplasm</keyword>
<dbReference type="InterPro" id="IPR024187">
    <property type="entry name" value="Sig_transdc_resp-reg_cit/mal"/>
</dbReference>
<dbReference type="GO" id="GO:0005737">
    <property type="term" value="C:cytoplasm"/>
    <property type="evidence" value="ECO:0007669"/>
    <property type="project" value="UniProtKB-SubCell"/>
</dbReference>
<keyword evidence="13" id="KW-1185">Reference proteome</keyword>
<dbReference type="InterPro" id="IPR011006">
    <property type="entry name" value="CheY-like_superfamily"/>
</dbReference>
<name>A0A542DZP7_9MICO</name>
<keyword evidence="8 9" id="KW-0804">Transcription</keyword>
<dbReference type="InterPro" id="IPR036388">
    <property type="entry name" value="WH-like_DNA-bd_sf"/>
</dbReference>
<evidence type="ECO:0000313" key="13">
    <source>
        <dbReference type="Proteomes" id="UP000317893"/>
    </source>
</evidence>
<dbReference type="SUPFAM" id="SSF52172">
    <property type="entry name" value="CheY-like"/>
    <property type="match status" value="1"/>
</dbReference>
<dbReference type="Pfam" id="PF08220">
    <property type="entry name" value="HTH_DeoR"/>
    <property type="match status" value="1"/>
</dbReference>
<dbReference type="InterPro" id="IPR036390">
    <property type="entry name" value="WH_DNA-bd_sf"/>
</dbReference>
<evidence type="ECO:0000259" key="11">
    <source>
        <dbReference type="PROSITE" id="PS50110"/>
    </source>
</evidence>
<dbReference type="Gene3D" id="1.10.10.10">
    <property type="entry name" value="Winged helix-like DNA-binding domain superfamily/Winged helix DNA-binding domain"/>
    <property type="match status" value="1"/>
</dbReference>
<dbReference type="Gene3D" id="3.40.50.2300">
    <property type="match status" value="1"/>
</dbReference>
<dbReference type="CDD" id="cd19925">
    <property type="entry name" value="REC_citrate_TCS"/>
    <property type="match status" value="1"/>
</dbReference>
<dbReference type="InterPro" id="IPR001789">
    <property type="entry name" value="Sig_transdc_resp-reg_receiver"/>
</dbReference>
<dbReference type="SUPFAM" id="SSF46785">
    <property type="entry name" value="Winged helix' DNA-binding domain"/>
    <property type="match status" value="1"/>
</dbReference>
<gene>
    <name evidence="12" type="ORF">FB458_1653</name>
</gene>
<comment type="subcellular location">
    <subcellularLocation>
        <location evidence="1 9">Cytoplasm</location>
    </subcellularLocation>
</comment>
<accession>A0A542DZP7</accession>
<evidence type="ECO:0000256" key="9">
    <source>
        <dbReference type="PIRNR" id="PIRNR006171"/>
    </source>
</evidence>
<proteinExistence type="predicted"/>
<evidence type="ECO:0000256" key="6">
    <source>
        <dbReference type="ARBA" id="ARBA00023125"/>
    </source>
</evidence>
<evidence type="ECO:0000256" key="3">
    <source>
        <dbReference type="ARBA" id="ARBA00022553"/>
    </source>
</evidence>
<keyword evidence="3 10" id="KW-0597">Phosphoprotein</keyword>
<feature type="modified residue" description="4-aspartylphosphate" evidence="10">
    <location>
        <position position="52"/>
    </location>
</feature>
<dbReference type="Pfam" id="PF00072">
    <property type="entry name" value="Response_reg"/>
    <property type="match status" value="1"/>
</dbReference>
<dbReference type="GO" id="GO:0000156">
    <property type="term" value="F:phosphorelay response regulator activity"/>
    <property type="evidence" value="ECO:0007669"/>
    <property type="project" value="TreeGrafter"/>
</dbReference>
<organism evidence="12 13">
    <name type="scientific">Lapillicoccus jejuensis</name>
    <dbReference type="NCBI Taxonomy" id="402171"/>
    <lineage>
        <taxon>Bacteria</taxon>
        <taxon>Bacillati</taxon>
        <taxon>Actinomycetota</taxon>
        <taxon>Actinomycetes</taxon>
        <taxon>Micrococcales</taxon>
        <taxon>Intrasporangiaceae</taxon>
        <taxon>Lapillicoccus</taxon>
    </lineage>
</organism>
<dbReference type="EMBL" id="VFMN01000001">
    <property type="protein sequence ID" value="TQJ08563.1"/>
    <property type="molecule type" value="Genomic_DNA"/>
</dbReference>
<evidence type="ECO:0000256" key="5">
    <source>
        <dbReference type="ARBA" id="ARBA00023015"/>
    </source>
</evidence>
<dbReference type="SMART" id="SM00448">
    <property type="entry name" value="REC"/>
    <property type="match status" value="1"/>
</dbReference>
<evidence type="ECO:0000256" key="1">
    <source>
        <dbReference type="ARBA" id="ARBA00004496"/>
    </source>
</evidence>
<keyword evidence="6 9" id="KW-0238">DNA-binding</keyword>
<feature type="domain" description="Response regulatory" evidence="11">
    <location>
        <begin position="1"/>
        <end position="117"/>
    </location>
</feature>
<evidence type="ECO:0000256" key="10">
    <source>
        <dbReference type="PROSITE-ProRule" id="PRU00169"/>
    </source>
</evidence>
<dbReference type="InterPro" id="IPR001034">
    <property type="entry name" value="DeoR_HTH"/>
</dbReference>
<dbReference type="GO" id="GO:0003700">
    <property type="term" value="F:DNA-binding transcription factor activity"/>
    <property type="evidence" value="ECO:0007669"/>
    <property type="project" value="InterPro"/>
</dbReference>
<keyword evidence="4 9" id="KW-0902">Two-component regulatory system</keyword>
<evidence type="ECO:0000256" key="8">
    <source>
        <dbReference type="ARBA" id="ARBA00023163"/>
    </source>
</evidence>
<comment type="caution">
    <text evidence="12">The sequence shown here is derived from an EMBL/GenBank/DDBJ whole genome shotgun (WGS) entry which is preliminary data.</text>
</comment>
<evidence type="ECO:0000256" key="2">
    <source>
        <dbReference type="ARBA" id="ARBA00022490"/>
    </source>
</evidence>
<keyword evidence="5 9" id="KW-0805">Transcription regulation</keyword>
<sequence>MLVVEDEPVAADAHTMYVGRVPGFTVVGTVHTARDALRALTADEPIDLVLLDMNLPDGHGLDVVRRMRAQGVLADVVAVTSARELDTVRAAVSLGVVQYLLKPFVFASLRERLEAYADYHRATHAADPVASQGDVDRVLAGVHRGGPAALPKGLAEDVWGKVLTAVRRSGAASSGEVAEAVGVSRVTARRYLEHLADSGLATRHSRHAGTGRPEVEYRWVGR</sequence>
<dbReference type="GO" id="GO:0003677">
    <property type="term" value="F:DNA binding"/>
    <property type="evidence" value="ECO:0007669"/>
    <property type="project" value="UniProtKB-KW"/>
</dbReference>
<evidence type="ECO:0000256" key="7">
    <source>
        <dbReference type="ARBA" id="ARBA00023159"/>
    </source>
</evidence>
<dbReference type="Proteomes" id="UP000317893">
    <property type="component" value="Unassembled WGS sequence"/>
</dbReference>
<dbReference type="InterPro" id="IPR051271">
    <property type="entry name" value="2C-system_Tx_regulators"/>
</dbReference>
<dbReference type="AlphaFoldDB" id="A0A542DZP7"/>
<dbReference type="PIRSF" id="PIRSF006171">
    <property type="entry name" value="RR_citrat_malat"/>
    <property type="match status" value="1"/>
</dbReference>
<evidence type="ECO:0000313" key="12">
    <source>
        <dbReference type="EMBL" id="TQJ08563.1"/>
    </source>
</evidence>